<comment type="similarity">
    <text evidence="1 5">Belongs to the cytochrome P450 family.</text>
</comment>
<sequence length="519" mass="58351">MSSVVQKNFIANNLLNPLALTILASFLVFLIFKRRLINLIANRKIRLPPSPTKLPIVGNLLQLGLSPHRSLRSLAQSYGPMMLLQLGEVPVLVVSSADAACEIMKTQDLQFATRPRVKMADKLLYNSKDIAFSPYGEYWRQVRSICVMHLLSYRRVQSFCHVREEETALLIDRIRQASLSSLPVDLTEMFVTITNDVVCRVALGGKYSGGGGDYSLKFKVLLREFGELLGTFVVGDYIPWLAWLSRVNGLDARAERVAEELDEFLDGVIEKHISRGTSENIELEEKSDFVDVLLWIQKTKALGFPIDRVVIKALILDMFAAGTDTTYTVLEWAMTELLRHPKIMKKLQDEVRSVAGGKSHITQEDLEGMPYLKAVLKEALRLHAPVPLLVPRVSRENVKVKGYDVLPGTQVIINAWAIGRDPLSWEQPEMFQPERFSNNDIDFKGHDFQFIPFGSGRRGCPGMQFAMALNELVLANIVNQFDWSLPGGAAVEDLDIEESSGLSIHRKNPLVLVPMPFYN</sequence>
<dbReference type="GO" id="GO:0004497">
    <property type="term" value="F:monooxygenase activity"/>
    <property type="evidence" value="ECO:0007669"/>
    <property type="project" value="UniProtKB-KW"/>
</dbReference>
<comment type="cofactor">
    <cofactor evidence="4">
        <name>heme</name>
        <dbReference type="ChEBI" id="CHEBI:30413"/>
    </cofactor>
</comment>
<feature type="transmembrane region" description="Helical" evidence="6">
    <location>
        <begin position="14"/>
        <end position="32"/>
    </location>
</feature>
<dbReference type="Gene3D" id="1.10.630.10">
    <property type="entry name" value="Cytochrome P450"/>
    <property type="match status" value="1"/>
</dbReference>
<name>A0A3G5ANG2_9FABA</name>
<keyword evidence="4 5" id="KW-0349">Heme</keyword>
<dbReference type="CDD" id="cd11072">
    <property type="entry name" value="CYP71-like"/>
    <property type="match status" value="1"/>
</dbReference>
<dbReference type="Pfam" id="PF00067">
    <property type="entry name" value="p450"/>
    <property type="match status" value="1"/>
</dbReference>
<dbReference type="GO" id="GO:0005506">
    <property type="term" value="F:iron ion binding"/>
    <property type="evidence" value="ECO:0007669"/>
    <property type="project" value="InterPro"/>
</dbReference>
<dbReference type="GO" id="GO:0016705">
    <property type="term" value="F:oxidoreductase activity, acting on paired donors, with incorporation or reduction of molecular oxygen"/>
    <property type="evidence" value="ECO:0007669"/>
    <property type="project" value="InterPro"/>
</dbReference>
<evidence type="ECO:0000256" key="5">
    <source>
        <dbReference type="RuleBase" id="RU000461"/>
    </source>
</evidence>
<protein>
    <submittedName>
        <fullName evidence="7">Cytochrome P450 oxidase CYP71AU93</fullName>
    </submittedName>
</protein>
<evidence type="ECO:0000256" key="4">
    <source>
        <dbReference type="PIRSR" id="PIRSR602401-1"/>
    </source>
</evidence>
<keyword evidence="5" id="KW-0503">Monooxygenase</keyword>
<organism evidence="7">
    <name type="scientific">Polygala tenuifolia</name>
    <dbReference type="NCBI Taxonomy" id="355332"/>
    <lineage>
        <taxon>Eukaryota</taxon>
        <taxon>Viridiplantae</taxon>
        <taxon>Streptophyta</taxon>
        <taxon>Embryophyta</taxon>
        <taxon>Tracheophyta</taxon>
        <taxon>Spermatophyta</taxon>
        <taxon>Magnoliopsida</taxon>
        <taxon>eudicotyledons</taxon>
        <taxon>Gunneridae</taxon>
        <taxon>Pentapetalae</taxon>
        <taxon>rosids</taxon>
        <taxon>fabids</taxon>
        <taxon>Fabales</taxon>
        <taxon>Polygalaceae</taxon>
        <taxon>Polygala</taxon>
    </lineage>
</organism>
<dbReference type="FunFam" id="1.10.630.10:FF:000011">
    <property type="entry name" value="Cytochrome P450 83B1"/>
    <property type="match status" value="1"/>
</dbReference>
<dbReference type="PRINTS" id="PR00385">
    <property type="entry name" value="P450"/>
</dbReference>
<dbReference type="EMBL" id="MG934220">
    <property type="protein sequence ID" value="AYV88856.1"/>
    <property type="molecule type" value="mRNA"/>
</dbReference>
<feature type="binding site" description="axial binding residue" evidence="4">
    <location>
        <position position="460"/>
    </location>
    <ligand>
        <name>heme</name>
        <dbReference type="ChEBI" id="CHEBI:30413"/>
    </ligand>
    <ligandPart>
        <name>Fe</name>
        <dbReference type="ChEBI" id="CHEBI:18248"/>
    </ligandPart>
</feature>
<dbReference type="PANTHER" id="PTHR47955:SF15">
    <property type="entry name" value="CYTOCHROME P450 71A2-LIKE"/>
    <property type="match status" value="1"/>
</dbReference>
<keyword evidence="3 4" id="KW-0408">Iron</keyword>
<evidence type="ECO:0000256" key="1">
    <source>
        <dbReference type="ARBA" id="ARBA00010617"/>
    </source>
</evidence>
<dbReference type="PANTHER" id="PTHR47955">
    <property type="entry name" value="CYTOCHROME P450 FAMILY 71 PROTEIN"/>
    <property type="match status" value="1"/>
</dbReference>
<evidence type="ECO:0000256" key="6">
    <source>
        <dbReference type="SAM" id="Phobius"/>
    </source>
</evidence>
<accession>A0A3G5ANG2</accession>
<dbReference type="InterPro" id="IPR002401">
    <property type="entry name" value="Cyt_P450_E_grp-I"/>
</dbReference>
<dbReference type="InterPro" id="IPR001128">
    <property type="entry name" value="Cyt_P450"/>
</dbReference>
<dbReference type="GO" id="GO:0020037">
    <property type="term" value="F:heme binding"/>
    <property type="evidence" value="ECO:0007669"/>
    <property type="project" value="InterPro"/>
</dbReference>
<dbReference type="PROSITE" id="PS00086">
    <property type="entry name" value="CYTOCHROME_P450"/>
    <property type="match status" value="1"/>
</dbReference>
<proteinExistence type="evidence at transcript level"/>
<keyword evidence="5" id="KW-0560">Oxidoreductase</keyword>
<dbReference type="InterPro" id="IPR017972">
    <property type="entry name" value="Cyt_P450_CS"/>
</dbReference>
<evidence type="ECO:0000256" key="3">
    <source>
        <dbReference type="ARBA" id="ARBA00023004"/>
    </source>
</evidence>
<keyword evidence="6" id="KW-0472">Membrane</keyword>
<dbReference type="AlphaFoldDB" id="A0A3G5ANG2"/>
<dbReference type="InterPro" id="IPR036396">
    <property type="entry name" value="Cyt_P450_sf"/>
</dbReference>
<keyword evidence="6" id="KW-1133">Transmembrane helix</keyword>
<reference evidence="7" key="1">
    <citation type="submission" date="2018-02" db="EMBL/GenBank/DDBJ databases">
        <title>Computaional analysis to select cytochrom P450 genes involving in onjisaponin biosynthesis of Polygala tenuifolia.</title>
        <authorList>
            <person name="Kim O.T."/>
            <person name="Jin M.L."/>
        </authorList>
    </citation>
    <scope>NUCLEOTIDE SEQUENCE</scope>
</reference>
<evidence type="ECO:0000313" key="7">
    <source>
        <dbReference type="EMBL" id="AYV88856.1"/>
    </source>
</evidence>
<evidence type="ECO:0000256" key="2">
    <source>
        <dbReference type="ARBA" id="ARBA00022723"/>
    </source>
</evidence>
<dbReference type="SUPFAM" id="SSF48264">
    <property type="entry name" value="Cytochrome P450"/>
    <property type="match status" value="1"/>
</dbReference>
<dbReference type="PRINTS" id="PR00463">
    <property type="entry name" value="EP450I"/>
</dbReference>
<keyword evidence="2 4" id="KW-0479">Metal-binding</keyword>
<keyword evidence="6" id="KW-0812">Transmembrane</keyword>